<proteinExistence type="predicted"/>
<feature type="compositionally biased region" description="Pro residues" evidence="1">
    <location>
        <begin position="38"/>
        <end position="54"/>
    </location>
</feature>
<feature type="region of interest" description="Disordered" evidence="1">
    <location>
        <begin position="31"/>
        <end position="54"/>
    </location>
</feature>
<evidence type="ECO:0000256" key="1">
    <source>
        <dbReference type="SAM" id="MobiDB-lite"/>
    </source>
</evidence>
<organism evidence="2">
    <name type="scientific">viral metagenome</name>
    <dbReference type="NCBI Taxonomy" id="1070528"/>
    <lineage>
        <taxon>unclassified sequences</taxon>
        <taxon>metagenomes</taxon>
        <taxon>organismal metagenomes</taxon>
    </lineage>
</organism>
<name>A0A6C0K885_9ZZZZ</name>
<sequence length="388" mass="44428">MPRPICTGTKRNGQPCTFKAQENSTRCGFHMTPETYGVPPPPDPAAAPAPPPPRPVVPDEHRCVYIKFNGLGTRCSNRKTPQSDRNECLTHYRQRTHREQAAARQQTFHTLWTTHWETILQQLMAAAIAVPDTDEMAMNQRANLAHIYTRSAVWRMVDQGEEEAVAIVAVLPNMVNVINHVVGRIRRRAADDTRPALQRIADDSQNTHDRNVRKQTDENVKLLLEISPPAGQKTLDEIREVWTKIYRVPGRGVQDAVYADMQKWYDTAQCYTPNDWMYRKVLDSLWARIKLVEETKIRHELHKRLQQECAESYQMCCEGHIGRLANVLVGFDDTFKPQIPVGIILQQKMAVIAQIEDVDERFKQARELMAELNVPQEQAVPWLDAIAE</sequence>
<accession>A0A6C0K885</accession>
<dbReference type="AlphaFoldDB" id="A0A6C0K885"/>
<reference evidence="2" key="1">
    <citation type="journal article" date="2020" name="Nature">
        <title>Giant virus diversity and host interactions through global metagenomics.</title>
        <authorList>
            <person name="Schulz F."/>
            <person name="Roux S."/>
            <person name="Paez-Espino D."/>
            <person name="Jungbluth S."/>
            <person name="Walsh D.A."/>
            <person name="Denef V.J."/>
            <person name="McMahon K.D."/>
            <person name="Konstantinidis K.T."/>
            <person name="Eloe-Fadrosh E.A."/>
            <person name="Kyrpides N.C."/>
            <person name="Woyke T."/>
        </authorList>
    </citation>
    <scope>NUCLEOTIDE SEQUENCE</scope>
    <source>
        <strain evidence="2">GVMAG-S-1101178-127</strain>
    </source>
</reference>
<dbReference type="EMBL" id="MN740816">
    <property type="protein sequence ID" value="QHU13296.1"/>
    <property type="molecule type" value="Genomic_DNA"/>
</dbReference>
<evidence type="ECO:0000313" key="2">
    <source>
        <dbReference type="EMBL" id="QHU13296.1"/>
    </source>
</evidence>
<protein>
    <submittedName>
        <fullName evidence="2">Uncharacterized protein</fullName>
    </submittedName>
</protein>